<keyword evidence="5" id="KW-1185">Reference proteome</keyword>
<dbReference type="PANTHER" id="PTHR30004:SF5">
    <property type="entry name" value="4-HYDROXYTHREONINE-4-PHOSPHATE DEHYDROGENASE"/>
    <property type="match status" value="1"/>
</dbReference>
<keyword evidence="1" id="KW-0479">Metal-binding</keyword>
<dbReference type="EC" id="1.1.1.262" evidence="4"/>
<keyword evidence="2 4" id="KW-0560">Oxidoreductase</keyword>
<evidence type="ECO:0000256" key="3">
    <source>
        <dbReference type="ARBA" id="ARBA00023027"/>
    </source>
</evidence>
<comment type="caution">
    <text evidence="4">The sequence shown here is derived from an EMBL/GenBank/DDBJ whole genome shotgun (WGS) entry which is preliminary data.</text>
</comment>
<dbReference type="STRING" id="990268.JCM19235_902"/>
<proteinExistence type="predicted"/>
<name>A0A090RWB5_9VIBR</name>
<evidence type="ECO:0000313" key="4">
    <source>
        <dbReference type="EMBL" id="GAL19546.1"/>
    </source>
</evidence>
<accession>A0A090RWB5</accession>
<dbReference type="Pfam" id="PF04166">
    <property type="entry name" value="PdxA"/>
    <property type="match status" value="1"/>
</dbReference>
<dbReference type="GO" id="GO:0050570">
    <property type="term" value="F:4-hydroxythreonine-4-phosphate dehydrogenase activity"/>
    <property type="evidence" value="ECO:0007669"/>
    <property type="project" value="UniProtKB-EC"/>
</dbReference>
<reference evidence="4 5" key="1">
    <citation type="submission" date="2014-09" db="EMBL/GenBank/DDBJ databases">
        <title>Vibrio maritimus JCM 19235. (C45) whole genome shotgun sequence.</title>
        <authorList>
            <person name="Sawabe T."/>
            <person name="Meirelles P."/>
            <person name="Nakanishi M."/>
            <person name="Sayaka M."/>
            <person name="Hattori M."/>
            <person name="Ohkuma M."/>
        </authorList>
    </citation>
    <scope>NUCLEOTIDE SEQUENCE [LARGE SCALE GENOMIC DNA]</scope>
    <source>
        <strain evidence="5">JCM19235</strain>
    </source>
</reference>
<dbReference type="GO" id="GO:0042823">
    <property type="term" value="P:pyridoxal phosphate biosynthetic process"/>
    <property type="evidence" value="ECO:0007669"/>
    <property type="project" value="TreeGrafter"/>
</dbReference>
<dbReference type="Proteomes" id="UP000029228">
    <property type="component" value="Unassembled WGS sequence"/>
</dbReference>
<dbReference type="AlphaFoldDB" id="A0A090RWB5"/>
<dbReference type="PANTHER" id="PTHR30004">
    <property type="entry name" value="4-HYDROXYTHREONINE-4-PHOSPHATE DEHYDROGENASE"/>
    <property type="match status" value="1"/>
</dbReference>
<dbReference type="GO" id="GO:0046872">
    <property type="term" value="F:metal ion binding"/>
    <property type="evidence" value="ECO:0007669"/>
    <property type="project" value="UniProtKB-KW"/>
</dbReference>
<organism evidence="4 5">
    <name type="scientific">Vibrio maritimus</name>
    <dbReference type="NCBI Taxonomy" id="990268"/>
    <lineage>
        <taxon>Bacteria</taxon>
        <taxon>Pseudomonadati</taxon>
        <taxon>Pseudomonadota</taxon>
        <taxon>Gammaproteobacteria</taxon>
        <taxon>Vibrionales</taxon>
        <taxon>Vibrionaceae</taxon>
        <taxon>Vibrio</taxon>
    </lineage>
</organism>
<dbReference type="GO" id="GO:0008615">
    <property type="term" value="P:pyridoxine biosynthetic process"/>
    <property type="evidence" value="ECO:0007669"/>
    <property type="project" value="TreeGrafter"/>
</dbReference>
<keyword evidence="3" id="KW-0520">NAD</keyword>
<dbReference type="Gene3D" id="3.40.718.10">
    <property type="entry name" value="Isopropylmalate Dehydrogenase"/>
    <property type="match status" value="1"/>
</dbReference>
<sequence>MQPINRVIVTAGEPAGIGPDLAVALSQKEWPHQVVICADKSLIAERAQQLGISVELTDFDPQNFDSHTPGRLVILHEPLAVPAKAGVLDERNGQYVLNTLEKAAKGCMKGEFDAIVTGLCTKG</sequence>
<dbReference type="InterPro" id="IPR005255">
    <property type="entry name" value="PdxA_fam"/>
</dbReference>
<evidence type="ECO:0000313" key="5">
    <source>
        <dbReference type="Proteomes" id="UP000029228"/>
    </source>
</evidence>
<protein>
    <submittedName>
        <fullName evidence="4">4-hydroxythreonine-4-phosphate dehydrogenase</fullName>
        <ecNumber evidence="4">1.1.1.262</ecNumber>
    </submittedName>
</protein>
<evidence type="ECO:0000256" key="2">
    <source>
        <dbReference type="ARBA" id="ARBA00023002"/>
    </source>
</evidence>
<dbReference type="EMBL" id="BBMR01000004">
    <property type="protein sequence ID" value="GAL19546.1"/>
    <property type="molecule type" value="Genomic_DNA"/>
</dbReference>
<dbReference type="SUPFAM" id="SSF53659">
    <property type="entry name" value="Isocitrate/Isopropylmalate dehydrogenase-like"/>
    <property type="match status" value="1"/>
</dbReference>
<gene>
    <name evidence="4" type="ORF">JCM19235_902</name>
</gene>
<evidence type="ECO:0000256" key="1">
    <source>
        <dbReference type="ARBA" id="ARBA00022723"/>
    </source>
</evidence>
<dbReference type="GO" id="GO:0051287">
    <property type="term" value="F:NAD binding"/>
    <property type="evidence" value="ECO:0007669"/>
    <property type="project" value="InterPro"/>
</dbReference>